<feature type="transmembrane region" description="Helical" evidence="1">
    <location>
        <begin position="7"/>
        <end position="27"/>
    </location>
</feature>
<dbReference type="EMBL" id="BSYO01000037">
    <property type="protein sequence ID" value="GMH30180.1"/>
    <property type="molecule type" value="Genomic_DNA"/>
</dbReference>
<accession>A0AAD3Y7C7</accession>
<gene>
    <name evidence="2" type="ORF">Nepgr_032023</name>
</gene>
<evidence type="ECO:0000313" key="3">
    <source>
        <dbReference type="Proteomes" id="UP001279734"/>
    </source>
</evidence>
<dbReference type="Gene3D" id="2.160.20.10">
    <property type="entry name" value="Single-stranded right-handed beta-helix, Pectin lyase-like"/>
    <property type="match status" value="1"/>
</dbReference>
<organism evidence="2 3">
    <name type="scientific">Nepenthes gracilis</name>
    <name type="common">Slender pitcher plant</name>
    <dbReference type="NCBI Taxonomy" id="150966"/>
    <lineage>
        <taxon>Eukaryota</taxon>
        <taxon>Viridiplantae</taxon>
        <taxon>Streptophyta</taxon>
        <taxon>Embryophyta</taxon>
        <taxon>Tracheophyta</taxon>
        <taxon>Spermatophyta</taxon>
        <taxon>Magnoliopsida</taxon>
        <taxon>eudicotyledons</taxon>
        <taxon>Gunneridae</taxon>
        <taxon>Pentapetalae</taxon>
        <taxon>Caryophyllales</taxon>
        <taxon>Nepenthaceae</taxon>
        <taxon>Nepenthes</taxon>
    </lineage>
</organism>
<comment type="caution">
    <text evidence="2">The sequence shown here is derived from an EMBL/GenBank/DDBJ whole genome shotgun (WGS) entry which is preliminary data.</text>
</comment>
<name>A0AAD3Y7C7_NEPGR</name>
<dbReference type="InterPro" id="IPR012334">
    <property type="entry name" value="Pectin_lyas_fold"/>
</dbReference>
<keyword evidence="1" id="KW-1133">Transmembrane helix</keyword>
<protein>
    <submittedName>
        <fullName evidence="2">Uncharacterized protein</fullName>
    </submittedName>
</protein>
<sequence>MKIKNTSLFWFYALAIAVFSLILSIYLNSSTSSSTSSLINSSTEILERAFEQSGVADFIYLIKHHRHHHRRRRKIICNWRKWKSGLTSIYDISLILTVDLKGCANFSSVQKAVDAAPDFSPSRILIILDYGTYRLSAMLSKTLHCIVHYI</sequence>
<reference evidence="2" key="1">
    <citation type="submission" date="2023-05" db="EMBL/GenBank/DDBJ databases">
        <title>Nepenthes gracilis genome sequencing.</title>
        <authorList>
            <person name="Fukushima K."/>
        </authorList>
    </citation>
    <scope>NUCLEOTIDE SEQUENCE</scope>
    <source>
        <strain evidence="2">SING2019-196</strain>
    </source>
</reference>
<dbReference type="Proteomes" id="UP001279734">
    <property type="component" value="Unassembled WGS sequence"/>
</dbReference>
<proteinExistence type="predicted"/>
<evidence type="ECO:0000313" key="2">
    <source>
        <dbReference type="EMBL" id="GMH30180.1"/>
    </source>
</evidence>
<keyword evidence="3" id="KW-1185">Reference proteome</keyword>
<keyword evidence="1" id="KW-0812">Transmembrane</keyword>
<dbReference type="AlphaFoldDB" id="A0AAD3Y7C7"/>
<keyword evidence="1" id="KW-0472">Membrane</keyword>
<evidence type="ECO:0000256" key="1">
    <source>
        <dbReference type="SAM" id="Phobius"/>
    </source>
</evidence>
<dbReference type="SUPFAM" id="SSF51126">
    <property type="entry name" value="Pectin lyase-like"/>
    <property type="match status" value="1"/>
</dbReference>
<dbReference type="InterPro" id="IPR011050">
    <property type="entry name" value="Pectin_lyase_fold/virulence"/>
</dbReference>